<name>A0A423VHL7_9PEZI</name>
<evidence type="ECO:0000313" key="3">
    <source>
        <dbReference type="Proteomes" id="UP000283895"/>
    </source>
</evidence>
<reference evidence="2 3" key="1">
    <citation type="submission" date="2015-09" db="EMBL/GenBank/DDBJ databases">
        <title>Host preference determinants of Valsa canker pathogens revealed by comparative genomics.</title>
        <authorList>
            <person name="Yin Z."/>
            <person name="Huang L."/>
        </authorList>
    </citation>
    <scope>NUCLEOTIDE SEQUENCE [LARGE SCALE GENOMIC DNA]</scope>
    <source>
        <strain evidence="2 3">03-1</strain>
    </source>
</reference>
<gene>
    <name evidence="2" type="ORF">VMCG_09833</name>
</gene>
<dbReference type="AlphaFoldDB" id="A0A423VHL7"/>
<dbReference type="Proteomes" id="UP000283895">
    <property type="component" value="Unassembled WGS sequence"/>
</dbReference>
<dbReference type="EMBL" id="LKEA01000062">
    <property type="protein sequence ID" value="ROV90497.1"/>
    <property type="molecule type" value="Genomic_DNA"/>
</dbReference>
<proteinExistence type="predicted"/>
<sequence length="116" mass="13322">MRRVLGRPITNIEDSAGELHEEQAQVHQNHLKTEDTDDIVQVKKEETPFFPMEGIPPHNGQWSSIQVKKEESPLVSLEGIPLYQDQESSGRISPRQTKRIDYSELARTGNKMEKKQ</sequence>
<keyword evidence="3" id="KW-1185">Reference proteome</keyword>
<evidence type="ECO:0000313" key="2">
    <source>
        <dbReference type="EMBL" id="ROV90497.1"/>
    </source>
</evidence>
<evidence type="ECO:0000256" key="1">
    <source>
        <dbReference type="SAM" id="MobiDB-lite"/>
    </source>
</evidence>
<comment type="caution">
    <text evidence="2">The sequence shown here is derived from an EMBL/GenBank/DDBJ whole genome shotgun (WGS) entry which is preliminary data.</text>
</comment>
<feature type="region of interest" description="Disordered" evidence="1">
    <location>
        <begin position="1"/>
        <end position="29"/>
    </location>
</feature>
<organism evidence="2 3">
    <name type="scientific">Cytospora schulzeri</name>
    <dbReference type="NCBI Taxonomy" id="448051"/>
    <lineage>
        <taxon>Eukaryota</taxon>
        <taxon>Fungi</taxon>
        <taxon>Dikarya</taxon>
        <taxon>Ascomycota</taxon>
        <taxon>Pezizomycotina</taxon>
        <taxon>Sordariomycetes</taxon>
        <taxon>Sordariomycetidae</taxon>
        <taxon>Diaporthales</taxon>
        <taxon>Cytosporaceae</taxon>
        <taxon>Cytospora</taxon>
    </lineage>
</organism>
<protein>
    <submittedName>
        <fullName evidence="2">Uncharacterized protein</fullName>
    </submittedName>
</protein>
<accession>A0A423VHL7</accession>